<dbReference type="GO" id="GO:0006515">
    <property type="term" value="P:protein quality control for misfolded or incompletely synthesized proteins"/>
    <property type="evidence" value="ECO:0007669"/>
    <property type="project" value="TreeGrafter"/>
</dbReference>
<dbReference type="Gene3D" id="3.30.230.10">
    <property type="match status" value="1"/>
</dbReference>
<reference evidence="3 4" key="1">
    <citation type="submission" date="2020-08" db="EMBL/GenBank/DDBJ databases">
        <authorList>
            <person name="Koutsovoulos G."/>
            <person name="Danchin GJ E."/>
        </authorList>
    </citation>
    <scope>NUCLEOTIDE SEQUENCE [LARGE SCALE GENOMIC DNA]</scope>
</reference>
<evidence type="ECO:0000256" key="1">
    <source>
        <dbReference type="SAM" id="Phobius"/>
    </source>
</evidence>
<sequence>MLFFVLAILALFVIIFLGCVIYNLFKKWRAQYGRMLAIPVLVVTKNDFVDAGDEIEKIGRGLCLGMINLNSMDKIDELSELVNEFVASKNILYNPDESSRCFCMKKFKNGNVQIFMNRIGRVGDLLGSGSGKNYILLVDDQFPTAVELDNFGFDVTQSSIEEDSFFNQPGNIEATAAFDPNKSTERIYETTPIGVFPFVTTFKPEDSTFSGRGAFSYAEITEQPSAKFSVLITGNCSLVFIESVLNAHTYLCTYDKWFLMRKFKAHFLPAATKKDGPSAGGAIAMAFMSVRLNKPAKQDTVVFGELTQKGILVPVGGMREKLMAARRNEIKNIIFPSMMKAEWDALSSEEKEGFEVHFCYELKDAINIVFPKDEVEERERQEFVGNET</sequence>
<dbReference type="OrthoDB" id="2411602at2759"/>
<dbReference type="InterPro" id="IPR020568">
    <property type="entry name" value="Ribosomal_Su5_D2-typ_SF"/>
</dbReference>
<protein>
    <recommendedName>
        <fullName evidence="2">Lon proteolytic domain-containing protein</fullName>
    </recommendedName>
</protein>
<keyword evidence="1" id="KW-1133">Transmembrane helix</keyword>
<evidence type="ECO:0000313" key="4">
    <source>
        <dbReference type="Proteomes" id="UP000580250"/>
    </source>
</evidence>
<dbReference type="PANTHER" id="PTHR43718">
    <property type="entry name" value="LON PROTEASE"/>
    <property type="match status" value="1"/>
</dbReference>
<dbReference type="InterPro" id="IPR027065">
    <property type="entry name" value="Lon_Prtase"/>
</dbReference>
<gene>
    <name evidence="3" type="ORF">MENT_LOCUS26778</name>
</gene>
<feature type="transmembrane region" description="Helical" evidence="1">
    <location>
        <begin position="6"/>
        <end position="25"/>
    </location>
</feature>
<keyword evidence="1" id="KW-0812">Transmembrane</keyword>
<accession>A0A6V7VJQ8</accession>
<dbReference type="GO" id="GO:0004176">
    <property type="term" value="F:ATP-dependent peptidase activity"/>
    <property type="evidence" value="ECO:0007669"/>
    <property type="project" value="InterPro"/>
</dbReference>
<dbReference type="EMBL" id="CAJEWN010000247">
    <property type="protein sequence ID" value="CAD2175072.1"/>
    <property type="molecule type" value="Genomic_DNA"/>
</dbReference>
<dbReference type="Proteomes" id="UP000580250">
    <property type="component" value="Unassembled WGS sequence"/>
</dbReference>
<name>A0A6V7VJQ8_MELEN</name>
<comment type="caution">
    <text evidence="3">The sequence shown here is derived from an EMBL/GenBank/DDBJ whole genome shotgun (WGS) entry which is preliminary data.</text>
</comment>
<evidence type="ECO:0000313" key="3">
    <source>
        <dbReference type="EMBL" id="CAD2175072.1"/>
    </source>
</evidence>
<organism evidence="3 4">
    <name type="scientific">Meloidogyne enterolobii</name>
    <name type="common">Root-knot nematode worm</name>
    <name type="synonym">Meloidogyne mayaguensis</name>
    <dbReference type="NCBI Taxonomy" id="390850"/>
    <lineage>
        <taxon>Eukaryota</taxon>
        <taxon>Metazoa</taxon>
        <taxon>Ecdysozoa</taxon>
        <taxon>Nematoda</taxon>
        <taxon>Chromadorea</taxon>
        <taxon>Rhabditida</taxon>
        <taxon>Tylenchina</taxon>
        <taxon>Tylenchomorpha</taxon>
        <taxon>Tylenchoidea</taxon>
        <taxon>Meloidogynidae</taxon>
        <taxon>Meloidogyninae</taxon>
        <taxon>Meloidogyne</taxon>
    </lineage>
</organism>
<dbReference type="InterPro" id="IPR008269">
    <property type="entry name" value="Lon_proteolytic"/>
</dbReference>
<proteinExistence type="predicted"/>
<dbReference type="Pfam" id="PF05362">
    <property type="entry name" value="Lon_C"/>
    <property type="match status" value="1"/>
</dbReference>
<dbReference type="SUPFAM" id="SSF54211">
    <property type="entry name" value="Ribosomal protein S5 domain 2-like"/>
    <property type="match status" value="1"/>
</dbReference>
<feature type="domain" description="Lon proteolytic" evidence="2">
    <location>
        <begin position="228"/>
        <end position="369"/>
    </location>
</feature>
<dbReference type="PRINTS" id="PR00830">
    <property type="entry name" value="ENDOLAPTASE"/>
</dbReference>
<dbReference type="PANTHER" id="PTHR43718:SF2">
    <property type="entry name" value="LON PROTEASE HOMOLOG, MITOCHONDRIAL"/>
    <property type="match status" value="1"/>
</dbReference>
<dbReference type="GO" id="GO:0004252">
    <property type="term" value="F:serine-type endopeptidase activity"/>
    <property type="evidence" value="ECO:0007669"/>
    <property type="project" value="InterPro"/>
</dbReference>
<dbReference type="GO" id="GO:0005524">
    <property type="term" value="F:ATP binding"/>
    <property type="evidence" value="ECO:0007669"/>
    <property type="project" value="InterPro"/>
</dbReference>
<dbReference type="InterPro" id="IPR014721">
    <property type="entry name" value="Ribsml_uS5_D2-typ_fold_subgr"/>
</dbReference>
<keyword evidence="1" id="KW-0472">Membrane</keyword>
<dbReference type="AlphaFoldDB" id="A0A6V7VJQ8"/>
<evidence type="ECO:0000259" key="2">
    <source>
        <dbReference type="Pfam" id="PF05362"/>
    </source>
</evidence>